<organism evidence="2 3">
    <name type="scientific">Haloferula helveola</name>
    <dbReference type="NCBI Taxonomy" id="490095"/>
    <lineage>
        <taxon>Bacteria</taxon>
        <taxon>Pseudomonadati</taxon>
        <taxon>Verrucomicrobiota</taxon>
        <taxon>Verrucomicrobiia</taxon>
        <taxon>Verrucomicrobiales</taxon>
        <taxon>Verrucomicrobiaceae</taxon>
        <taxon>Haloferula</taxon>
    </lineage>
</organism>
<dbReference type="Proteomes" id="UP001374893">
    <property type="component" value="Chromosome"/>
</dbReference>
<keyword evidence="3" id="KW-1185">Reference proteome</keyword>
<dbReference type="EMBL" id="AP024702">
    <property type="protein sequence ID" value="BCX46792.1"/>
    <property type="molecule type" value="Genomic_DNA"/>
</dbReference>
<keyword evidence="1" id="KW-1133">Transmembrane helix</keyword>
<evidence type="ECO:0000313" key="2">
    <source>
        <dbReference type="EMBL" id="BCX46792.1"/>
    </source>
</evidence>
<gene>
    <name evidence="2" type="ORF">HAHE_07000</name>
</gene>
<dbReference type="RefSeq" id="WP_338688677.1">
    <property type="nucleotide sequence ID" value="NZ_AP024702.1"/>
</dbReference>
<protein>
    <recommendedName>
        <fullName evidence="4">Major facilitator superfamily (MFS) profile domain-containing protein</fullName>
    </recommendedName>
</protein>
<accession>A0ABM7RBS2</accession>
<evidence type="ECO:0000313" key="3">
    <source>
        <dbReference type="Proteomes" id="UP001374893"/>
    </source>
</evidence>
<feature type="transmembrane region" description="Helical" evidence="1">
    <location>
        <begin position="45"/>
        <end position="64"/>
    </location>
</feature>
<feature type="transmembrane region" description="Helical" evidence="1">
    <location>
        <begin position="20"/>
        <end position="39"/>
    </location>
</feature>
<keyword evidence="1" id="KW-0472">Membrane</keyword>
<reference evidence="2 3" key="1">
    <citation type="submission" date="2021-06" db="EMBL/GenBank/DDBJ databases">
        <title>Complete genome of Haloferula helveola possessing various polysaccharide degrading enzymes.</title>
        <authorList>
            <person name="Takami H."/>
            <person name="Huang C."/>
            <person name="Hamasaki K."/>
        </authorList>
    </citation>
    <scope>NUCLEOTIDE SEQUENCE [LARGE SCALE GENOMIC DNA]</scope>
    <source>
        <strain evidence="2 3">CN-1</strain>
    </source>
</reference>
<proteinExistence type="predicted"/>
<name>A0ABM7RBS2_9BACT</name>
<feature type="transmembrane region" description="Helical" evidence="1">
    <location>
        <begin position="76"/>
        <end position="107"/>
    </location>
</feature>
<keyword evidence="1" id="KW-0812">Transmembrane</keyword>
<evidence type="ECO:0008006" key="4">
    <source>
        <dbReference type="Google" id="ProtNLM"/>
    </source>
</evidence>
<sequence>METPPPMPTPRPSILSRIGLAGLTVVPALLALSMVGTGISESSGGLFVGGAVLLVVIVAMIVMAQTTPGWRRAAMITMGVLSGLILGTIAVGVLALAVLFAMCASALGGA</sequence>
<evidence type="ECO:0000256" key="1">
    <source>
        <dbReference type="SAM" id="Phobius"/>
    </source>
</evidence>